<protein>
    <submittedName>
        <fullName evidence="1">YqgQ family protein</fullName>
    </submittedName>
</protein>
<dbReference type="SUPFAM" id="SSF158379">
    <property type="entry name" value="YqgQ-like"/>
    <property type="match status" value="1"/>
</dbReference>
<accession>A0ABX7E5Y8</accession>
<sequence length="65" mass="7766">MKTFYDVQQLLKKYGIIIYVGDRLGDIKLMEIEIRELYKLHLIDSEVFTTAILVLRQEMLNCKKM</sequence>
<dbReference type="Gene3D" id="1.10.287.760">
    <property type="entry name" value="YqgQ-like"/>
    <property type="match status" value="1"/>
</dbReference>
<organism evidence="1 2">
    <name type="scientific">Heyndrickxia vini</name>
    <dbReference type="NCBI Taxonomy" id="1476025"/>
    <lineage>
        <taxon>Bacteria</taxon>
        <taxon>Bacillati</taxon>
        <taxon>Bacillota</taxon>
        <taxon>Bacilli</taxon>
        <taxon>Bacillales</taxon>
        <taxon>Bacillaceae</taxon>
        <taxon>Heyndrickxia</taxon>
    </lineage>
</organism>
<reference evidence="1 2" key="1">
    <citation type="submission" date="2020-11" db="EMBL/GenBank/DDBJ databases">
        <title>Taxonomic evaluation of the Bacillus sporothermodurans group of bacteria based on whole genome sequences.</title>
        <authorList>
            <person name="Fiedler G."/>
            <person name="Herbstmann A.-D."/>
            <person name="Doll E."/>
            <person name="Wenning M."/>
            <person name="Brinks E."/>
            <person name="Kabisch J."/>
            <person name="Breitenwieser F."/>
            <person name="Lappann M."/>
            <person name="Boehnlein C."/>
            <person name="Franz C."/>
        </authorList>
    </citation>
    <scope>NUCLEOTIDE SEQUENCE [LARGE SCALE GENOMIC DNA]</scope>
    <source>
        <strain evidence="1 2">JCM 19841</strain>
    </source>
</reference>
<dbReference type="EMBL" id="CP065425">
    <property type="protein sequence ID" value="QQZ10862.1"/>
    <property type="molecule type" value="Genomic_DNA"/>
</dbReference>
<dbReference type="InterPro" id="IPR023164">
    <property type="entry name" value="YqgQ-like_sf"/>
</dbReference>
<proteinExistence type="predicted"/>
<gene>
    <name evidence="1" type="ORF">I5776_08200</name>
</gene>
<dbReference type="InterPro" id="IPR009256">
    <property type="entry name" value="YqgQ-like"/>
</dbReference>
<dbReference type="Proteomes" id="UP000595691">
    <property type="component" value="Chromosome"/>
</dbReference>
<evidence type="ECO:0000313" key="2">
    <source>
        <dbReference type="Proteomes" id="UP000595691"/>
    </source>
</evidence>
<dbReference type="Pfam" id="PF06014">
    <property type="entry name" value="YqgQ-like"/>
    <property type="match status" value="1"/>
</dbReference>
<evidence type="ECO:0000313" key="1">
    <source>
        <dbReference type="EMBL" id="QQZ10862.1"/>
    </source>
</evidence>
<keyword evidence="2" id="KW-1185">Reference proteome</keyword>
<dbReference type="RefSeq" id="WP_202780144.1">
    <property type="nucleotide sequence ID" value="NZ_CP065425.1"/>
</dbReference>
<name>A0ABX7E5Y8_9BACI</name>